<evidence type="ECO:0000313" key="1">
    <source>
        <dbReference type="EMBL" id="QHB99610.1"/>
    </source>
</evidence>
<proteinExistence type="predicted"/>
<protein>
    <recommendedName>
        <fullName evidence="3">DUF559 domain-containing protein</fullName>
    </recommendedName>
</protein>
<dbReference type="RefSeq" id="WP_159543341.1">
    <property type="nucleotide sequence ID" value="NZ_CP047156.1"/>
</dbReference>
<dbReference type="OrthoDB" id="5143202at2"/>
<dbReference type="KEGG" id="eke:EK0264_04460"/>
<gene>
    <name evidence="1" type="ORF">EK0264_04460</name>
</gene>
<dbReference type="Proteomes" id="UP000463857">
    <property type="component" value="Chromosome"/>
</dbReference>
<keyword evidence="2" id="KW-1185">Reference proteome</keyword>
<reference evidence="1 2" key="1">
    <citation type="journal article" date="2018" name="Int. J. Syst. Evol. Microbiol.">
        <title>Epidermidibacterium keratini gen. nov., sp. nov., a member of the family Sporichthyaceae, isolated from keratin epidermis.</title>
        <authorList>
            <person name="Lee D.G."/>
            <person name="Trujillo M.E."/>
            <person name="Kang S."/>
            <person name="Nam J.J."/>
            <person name="Kim Y.J."/>
        </authorList>
    </citation>
    <scope>NUCLEOTIDE SEQUENCE [LARGE SCALE GENOMIC DNA]</scope>
    <source>
        <strain evidence="1 2">EPI-7</strain>
    </source>
</reference>
<dbReference type="AlphaFoldDB" id="A0A7L4YK24"/>
<name>A0A7L4YK24_9ACTN</name>
<dbReference type="InParanoid" id="A0A7L4YK24"/>
<accession>A0A7L4YK24</accession>
<dbReference type="EMBL" id="CP047156">
    <property type="protein sequence ID" value="QHB99610.1"/>
    <property type="molecule type" value="Genomic_DNA"/>
</dbReference>
<evidence type="ECO:0000313" key="2">
    <source>
        <dbReference type="Proteomes" id="UP000463857"/>
    </source>
</evidence>
<organism evidence="1 2">
    <name type="scientific">Epidermidibacterium keratini</name>
    <dbReference type="NCBI Taxonomy" id="1891644"/>
    <lineage>
        <taxon>Bacteria</taxon>
        <taxon>Bacillati</taxon>
        <taxon>Actinomycetota</taxon>
        <taxon>Actinomycetes</taxon>
        <taxon>Sporichthyales</taxon>
        <taxon>Sporichthyaceae</taxon>
        <taxon>Epidermidibacterium</taxon>
    </lineage>
</organism>
<sequence>MRADALQVSAIGTPIAGPLATRAEWADAGAGWRMFQDGRLHQVAHGLFCPPELAADPQALARALMERCPVDAVLGGWAAAYVHGARDAGPTMVTRTPQRVLVYYGRHEHKRPPGFTVRRSDLSVSETIQLGGLLLTSGPRTAYDMARFADSLPQAVGILDCFCSELNTEPVELAAISELLATHPRYRGNPTVRAAIDLASSRARSFAESTVRARWTIDAGVPADSLLVNATLRFAGAEFELDLVDLSAGLVIEYDGPHHASSDQRSRDAAKDFAATALGLARTRLNARELRLTRAGFERLAADRRTVAISAGAPARAAALVASGELAERPLKSFTRGGFTTDNEPRAV</sequence>
<evidence type="ECO:0008006" key="3">
    <source>
        <dbReference type="Google" id="ProtNLM"/>
    </source>
</evidence>